<gene>
    <name evidence="2" type="ORF">Cfor_07645</name>
</gene>
<accession>A0A6L2PR47</accession>
<feature type="domain" description="Ig-like" evidence="1">
    <location>
        <begin position="8"/>
        <end position="44"/>
    </location>
</feature>
<dbReference type="Gene3D" id="2.60.40.10">
    <property type="entry name" value="Immunoglobulins"/>
    <property type="match status" value="1"/>
</dbReference>
<protein>
    <recommendedName>
        <fullName evidence="1">Ig-like domain-containing protein</fullName>
    </recommendedName>
</protein>
<feature type="non-terminal residue" evidence="2">
    <location>
        <position position="1"/>
    </location>
</feature>
<dbReference type="InterPro" id="IPR007110">
    <property type="entry name" value="Ig-like_dom"/>
</dbReference>
<name>A0A6L2PR47_COPFO</name>
<dbReference type="AlphaFoldDB" id="A0A6L2PR47"/>
<proteinExistence type="predicted"/>
<sequence length="100" mass="10524">DKLPSGFPQITQAPSTKVVEIGHNAVLLCSAAGTPQPRISWVRDMLPVDPSKNPRYSILDTGTGMAGTLGVVVATDTKPATIQSALGLLYSVFSVRGLQF</sequence>
<evidence type="ECO:0000259" key="1">
    <source>
        <dbReference type="PROSITE" id="PS50835"/>
    </source>
</evidence>
<dbReference type="InterPro" id="IPR013783">
    <property type="entry name" value="Ig-like_fold"/>
</dbReference>
<dbReference type="PROSITE" id="PS50835">
    <property type="entry name" value="IG_LIKE"/>
    <property type="match status" value="1"/>
</dbReference>
<evidence type="ECO:0000313" key="2">
    <source>
        <dbReference type="EMBL" id="GFG35043.1"/>
    </source>
</evidence>
<dbReference type="EMBL" id="BLKM01000519">
    <property type="protein sequence ID" value="GFG35043.1"/>
    <property type="molecule type" value="Genomic_DNA"/>
</dbReference>
<dbReference type="OrthoDB" id="10253954at2759"/>
<dbReference type="InParanoid" id="A0A6L2PR47"/>
<dbReference type="Proteomes" id="UP000502823">
    <property type="component" value="Unassembled WGS sequence"/>
</dbReference>
<keyword evidence="3" id="KW-1185">Reference proteome</keyword>
<dbReference type="SUPFAM" id="SSF48726">
    <property type="entry name" value="Immunoglobulin"/>
    <property type="match status" value="1"/>
</dbReference>
<dbReference type="Pfam" id="PF13927">
    <property type="entry name" value="Ig_3"/>
    <property type="match status" value="1"/>
</dbReference>
<organism evidence="2 3">
    <name type="scientific">Coptotermes formosanus</name>
    <name type="common">Formosan subterranean termite</name>
    <dbReference type="NCBI Taxonomy" id="36987"/>
    <lineage>
        <taxon>Eukaryota</taxon>
        <taxon>Metazoa</taxon>
        <taxon>Ecdysozoa</taxon>
        <taxon>Arthropoda</taxon>
        <taxon>Hexapoda</taxon>
        <taxon>Insecta</taxon>
        <taxon>Pterygota</taxon>
        <taxon>Neoptera</taxon>
        <taxon>Polyneoptera</taxon>
        <taxon>Dictyoptera</taxon>
        <taxon>Blattodea</taxon>
        <taxon>Blattoidea</taxon>
        <taxon>Termitoidae</taxon>
        <taxon>Rhinotermitidae</taxon>
        <taxon>Coptotermes</taxon>
    </lineage>
</organism>
<reference evidence="3" key="1">
    <citation type="submission" date="2020-01" db="EMBL/GenBank/DDBJ databases">
        <title>Draft genome sequence of the Termite Coptotermes fromosanus.</title>
        <authorList>
            <person name="Itakura S."/>
            <person name="Yosikawa Y."/>
            <person name="Umezawa K."/>
        </authorList>
    </citation>
    <scope>NUCLEOTIDE SEQUENCE [LARGE SCALE GENOMIC DNA]</scope>
</reference>
<dbReference type="InterPro" id="IPR036179">
    <property type="entry name" value="Ig-like_dom_sf"/>
</dbReference>
<comment type="caution">
    <text evidence="2">The sequence shown here is derived from an EMBL/GenBank/DDBJ whole genome shotgun (WGS) entry which is preliminary data.</text>
</comment>
<evidence type="ECO:0000313" key="3">
    <source>
        <dbReference type="Proteomes" id="UP000502823"/>
    </source>
</evidence>